<reference evidence="1" key="1">
    <citation type="submission" date="2023-03" db="EMBL/GenBank/DDBJ databases">
        <authorList>
            <person name="Steffen K."/>
            <person name="Cardenas P."/>
        </authorList>
    </citation>
    <scope>NUCLEOTIDE SEQUENCE</scope>
</reference>
<comment type="caution">
    <text evidence="1">The sequence shown here is derived from an EMBL/GenBank/DDBJ whole genome shotgun (WGS) entry which is preliminary data.</text>
</comment>
<gene>
    <name evidence="1" type="ORF">GBAR_LOCUS17837</name>
</gene>
<evidence type="ECO:0000313" key="2">
    <source>
        <dbReference type="Proteomes" id="UP001174909"/>
    </source>
</evidence>
<feature type="non-terminal residue" evidence="1">
    <location>
        <position position="59"/>
    </location>
</feature>
<proteinExistence type="predicted"/>
<dbReference type="Proteomes" id="UP001174909">
    <property type="component" value="Unassembled WGS sequence"/>
</dbReference>
<evidence type="ECO:0000313" key="1">
    <source>
        <dbReference type="EMBL" id="CAI8031431.1"/>
    </source>
</evidence>
<name>A0AA35SMP0_GEOBA</name>
<accession>A0AA35SMP0</accession>
<organism evidence="1 2">
    <name type="scientific">Geodia barretti</name>
    <name type="common">Barrett's horny sponge</name>
    <dbReference type="NCBI Taxonomy" id="519541"/>
    <lineage>
        <taxon>Eukaryota</taxon>
        <taxon>Metazoa</taxon>
        <taxon>Porifera</taxon>
        <taxon>Demospongiae</taxon>
        <taxon>Heteroscleromorpha</taxon>
        <taxon>Tetractinellida</taxon>
        <taxon>Astrophorina</taxon>
        <taxon>Geodiidae</taxon>
        <taxon>Geodia</taxon>
    </lineage>
</organism>
<protein>
    <submittedName>
        <fullName evidence="1">Uncharacterized protein</fullName>
    </submittedName>
</protein>
<sequence length="59" mass="6331">GVVVVVKTDVESSVKFWSEVSLEEKLDSAQLSHAGTSPSGIEVNVEEPALSRLFTVVFP</sequence>
<dbReference type="EMBL" id="CASHTH010002535">
    <property type="protein sequence ID" value="CAI8031431.1"/>
    <property type="molecule type" value="Genomic_DNA"/>
</dbReference>
<keyword evidence="2" id="KW-1185">Reference proteome</keyword>
<dbReference type="AlphaFoldDB" id="A0AA35SMP0"/>